<feature type="domain" description="Helicase ATP-binding" evidence="16">
    <location>
        <begin position="285"/>
        <end position="447"/>
    </location>
</feature>
<evidence type="ECO:0000256" key="13">
    <source>
        <dbReference type="ARBA" id="ARBA00034808"/>
    </source>
</evidence>
<dbReference type="InterPro" id="IPR014001">
    <property type="entry name" value="Helicase_ATP-bd"/>
</dbReference>
<dbReference type="SMART" id="SM00487">
    <property type="entry name" value="DEXDc"/>
    <property type="match status" value="1"/>
</dbReference>
<dbReference type="OrthoDB" id="9804325at2"/>
<evidence type="ECO:0000256" key="6">
    <source>
        <dbReference type="ARBA" id="ARBA00022806"/>
    </source>
</evidence>
<evidence type="ECO:0000256" key="7">
    <source>
        <dbReference type="ARBA" id="ARBA00022840"/>
    </source>
</evidence>
<dbReference type="Proteomes" id="UP000184031">
    <property type="component" value="Unassembled WGS sequence"/>
</dbReference>
<dbReference type="Gene3D" id="3.40.50.300">
    <property type="entry name" value="P-loop containing nucleotide triphosphate hydrolases"/>
    <property type="match status" value="2"/>
</dbReference>
<keyword evidence="21" id="KW-1185">Reference proteome</keyword>
<protein>
    <recommendedName>
        <fullName evidence="2 15">ATP-dependent DNA helicase RecG</fullName>
        <ecNumber evidence="13 15">5.6.2.4</ecNumber>
    </recommendedName>
</protein>
<comment type="catalytic activity">
    <reaction evidence="14 15">
        <text>ATP + H2O = ADP + phosphate + H(+)</text>
        <dbReference type="Rhea" id="RHEA:13065"/>
        <dbReference type="ChEBI" id="CHEBI:15377"/>
        <dbReference type="ChEBI" id="CHEBI:15378"/>
        <dbReference type="ChEBI" id="CHEBI:30616"/>
        <dbReference type="ChEBI" id="CHEBI:43474"/>
        <dbReference type="ChEBI" id="CHEBI:456216"/>
        <dbReference type="EC" id="5.6.2.4"/>
    </reaction>
</comment>
<dbReference type="GO" id="GO:0043138">
    <property type="term" value="F:3'-5' DNA helicase activity"/>
    <property type="evidence" value="ECO:0007669"/>
    <property type="project" value="UniProtKB-EC"/>
</dbReference>
<feature type="domain" description="Helicase C-terminal" evidence="17">
    <location>
        <begin position="466"/>
        <end position="633"/>
    </location>
</feature>
<evidence type="ECO:0000256" key="12">
    <source>
        <dbReference type="ARBA" id="ARBA00034617"/>
    </source>
</evidence>
<reference evidence="19 20" key="1">
    <citation type="submission" date="2016-11" db="EMBL/GenBank/DDBJ databases">
        <authorList>
            <person name="Varghese N."/>
            <person name="Submissions S."/>
        </authorList>
    </citation>
    <scope>NUCLEOTIDE SEQUENCE [LARGE SCALE GENOMIC DNA]</scope>
    <source>
        <strain evidence="19 20">CGMCC 1.12174</strain>
        <strain evidence="18 21">DSM 26351</strain>
    </source>
</reference>
<dbReference type="EMBL" id="FRAT01000009">
    <property type="protein sequence ID" value="SHL31405.1"/>
    <property type="molecule type" value="Genomic_DNA"/>
</dbReference>
<dbReference type="GO" id="GO:0005524">
    <property type="term" value="F:ATP binding"/>
    <property type="evidence" value="ECO:0007669"/>
    <property type="project" value="UniProtKB-KW"/>
</dbReference>
<dbReference type="NCBIfam" id="TIGR00643">
    <property type="entry name" value="recG"/>
    <property type="match status" value="1"/>
</dbReference>
<evidence type="ECO:0000256" key="8">
    <source>
        <dbReference type="ARBA" id="ARBA00023125"/>
    </source>
</evidence>
<dbReference type="NCBIfam" id="NF008168">
    <property type="entry name" value="PRK10917.2-2"/>
    <property type="match status" value="1"/>
</dbReference>
<keyword evidence="8" id="KW-0238">DNA-binding</keyword>
<evidence type="ECO:0000313" key="20">
    <source>
        <dbReference type="Proteomes" id="UP000184031"/>
    </source>
</evidence>
<evidence type="ECO:0000256" key="10">
    <source>
        <dbReference type="ARBA" id="ARBA00023204"/>
    </source>
</evidence>
<dbReference type="InterPro" id="IPR011545">
    <property type="entry name" value="DEAD/DEAH_box_helicase_dom"/>
</dbReference>
<evidence type="ECO:0000256" key="1">
    <source>
        <dbReference type="ARBA" id="ARBA00007504"/>
    </source>
</evidence>
<dbReference type="InterPro" id="IPR047112">
    <property type="entry name" value="RecG/Mfd"/>
</dbReference>
<evidence type="ECO:0000256" key="4">
    <source>
        <dbReference type="ARBA" id="ARBA00022763"/>
    </source>
</evidence>
<dbReference type="EMBL" id="FOKU01000008">
    <property type="protein sequence ID" value="SFC30470.1"/>
    <property type="molecule type" value="Genomic_DNA"/>
</dbReference>
<comment type="catalytic activity">
    <reaction evidence="12 15">
        <text>Couples ATP hydrolysis with the unwinding of duplex DNA by translocating in the 3'-5' direction.</text>
        <dbReference type="EC" id="5.6.2.4"/>
    </reaction>
</comment>
<dbReference type="Pfam" id="PF00270">
    <property type="entry name" value="DEAD"/>
    <property type="match status" value="1"/>
</dbReference>
<evidence type="ECO:0000256" key="3">
    <source>
        <dbReference type="ARBA" id="ARBA00022741"/>
    </source>
</evidence>
<keyword evidence="4 15" id="KW-0227">DNA damage</keyword>
<dbReference type="SUPFAM" id="SSF52540">
    <property type="entry name" value="P-loop containing nucleoside triphosphate hydrolases"/>
    <property type="match status" value="2"/>
</dbReference>
<evidence type="ECO:0000256" key="15">
    <source>
        <dbReference type="RuleBase" id="RU363016"/>
    </source>
</evidence>
<dbReference type="Proteomes" id="UP000198940">
    <property type="component" value="Unassembled WGS sequence"/>
</dbReference>
<dbReference type="GO" id="GO:0006310">
    <property type="term" value="P:DNA recombination"/>
    <property type="evidence" value="ECO:0007669"/>
    <property type="project" value="UniProtKB-UniRule"/>
</dbReference>
<dbReference type="InterPro" id="IPR045562">
    <property type="entry name" value="RecG_dom3_C"/>
</dbReference>
<proteinExistence type="inferred from homology"/>
<dbReference type="Pfam" id="PF19833">
    <property type="entry name" value="RecG_dom3_C"/>
    <property type="match status" value="1"/>
</dbReference>
<keyword evidence="6 15" id="KW-0347">Helicase</keyword>
<evidence type="ECO:0000256" key="5">
    <source>
        <dbReference type="ARBA" id="ARBA00022801"/>
    </source>
</evidence>
<dbReference type="InterPro" id="IPR001650">
    <property type="entry name" value="Helicase_C-like"/>
</dbReference>
<dbReference type="NCBIfam" id="NF008165">
    <property type="entry name" value="PRK10917.1-3"/>
    <property type="match status" value="1"/>
</dbReference>
<dbReference type="PANTHER" id="PTHR47964:SF1">
    <property type="entry name" value="ATP-DEPENDENT DNA HELICASE HOMOLOG RECG, CHLOROPLASTIC"/>
    <property type="match status" value="1"/>
</dbReference>
<dbReference type="SUPFAM" id="SSF50249">
    <property type="entry name" value="Nucleic acid-binding proteins"/>
    <property type="match status" value="1"/>
</dbReference>
<dbReference type="Pfam" id="PF00271">
    <property type="entry name" value="Helicase_C"/>
    <property type="match status" value="1"/>
</dbReference>
<dbReference type="PANTHER" id="PTHR47964">
    <property type="entry name" value="ATP-DEPENDENT DNA HELICASE HOMOLOG RECG, CHLOROPLASTIC"/>
    <property type="match status" value="1"/>
</dbReference>
<evidence type="ECO:0000259" key="17">
    <source>
        <dbReference type="PROSITE" id="PS51194"/>
    </source>
</evidence>
<evidence type="ECO:0000256" key="14">
    <source>
        <dbReference type="ARBA" id="ARBA00048988"/>
    </source>
</evidence>
<dbReference type="PROSITE" id="PS51192">
    <property type="entry name" value="HELICASE_ATP_BIND_1"/>
    <property type="match status" value="1"/>
</dbReference>
<keyword evidence="10 15" id="KW-0234">DNA repair</keyword>
<dbReference type="InterPro" id="IPR012340">
    <property type="entry name" value="NA-bd_OB-fold"/>
</dbReference>
<keyword evidence="9 15" id="KW-0233">DNA recombination</keyword>
<dbReference type="InterPro" id="IPR033454">
    <property type="entry name" value="RecG_wedge"/>
</dbReference>
<dbReference type="AlphaFoldDB" id="A0A1M6ZM44"/>
<dbReference type="GO" id="GO:0003677">
    <property type="term" value="F:DNA binding"/>
    <property type="evidence" value="ECO:0007669"/>
    <property type="project" value="UniProtKB-KW"/>
</dbReference>
<evidence type="ECO:0000256" key="11">
    <source>
        <dbReference type="ARBA" id="ARBA00023235"/>
    </source>
</evidence>
<dbReference type="Pfam" id="PF17191">
    <property type="entry name" value="RecG_wedge"/>
    <property type="match status" value="1"/>
</dbReference>
<keyword evidence="5 15" id="KW-0378">Hydrolase</keyword>
<keyword evidence="11" id="KW-0413">Isomerase</keyword>
<dbReference type="EC" id="5.6.2.4" evidence="13 15"/>
<dbReference type="STRING" id="1055723.SAMN05216293_3162"/>
<dbReference type="SMART" id="SM00490">
    <property type="entry name" value="HELICc"/>
    <property type="match status" value="1"/>
</dbReference>
<keyword evidence="7 15" id="KW-0067">ATP-binding</keyword>
<dbReference type="RefSeq" id="WP_072881642.1">
    <property type="nucleotide sequence ID" value="NZ_FOKU01000008.1"/>
</dbReference>
<keyword evidence="3 15" id="KW-0547">Nucleotide-binding</keyword>
<accession>A0A1M6ZM44</accession>
<name>A0A1M6ZM44_9FLAO</name>
<dbReference type="GO" id="GO:0016787">
    <property type="term" value="F:hydrolase activity"/>
    <property type="evidence" value="ECO:0007669"/>
    <property type="project" value="UniProtKB-KW"/>
</dbReference>
<dbReference type="CDD" id="cd04488">
    <property type="entry name" value="RecG_wedge_OBF"/>
    <property type="match status" value="1"/>
</dbReference>
<organism evidence="19 20">
    <name type="scientific">Flagellimonas taeanensis</name>
    <dbReference type="NCBI Taxonomy" id="1005926"/>
    <lineage>
        <taxon>Bacteria</taxon>
        <taxon>Pseudomonadati</taxon>
        <taxon>Bacteroidota</taxon>
        <taxon>Flavobacteriia</taxon>
        <taxon>Flavobacteriales</taxon>
        <taxon>Flavobacteriaceae</taxon>
        <taxon>Flagellimonas</taxon>
    </lineage>
</organism>
<evidence type="ECO:0000313" key="19">
    <source>
        <dbReference type="EMBL" id="SHL31405.1"/>
    </source>
</evidence>
<evidence type="ECO:0000256" key="9">
    <source>
        <dbReference type="ARBA" id="ARBA00023172"/>
    </source>
</evidence>
<dbReference type="InterPro" id="IPR004609">
    <property type="entry name" value="ATP-dep_DNA_helicase_RecG"/>
</dbReference>
<dbReference type="InterPro" id="IPR027417">
    <property type="entry name" value="P-loop_NTPase"/>
</dbReference>
<evidence type="ECO:0000259" key="16">
    <source>
        <dbReference type="PROSITE" id="PS51192"/>
    </source>
</evidence>
<comment type="similarity">
    <text evidence="1 15">Belongs to the helicase family. RecG subfamily.</text>
</comment>
<dbReference type="Gene3D" id="2.40.50.140">
    <property type="entry name" value="Nucleic acid-binding proteins"/>
    <property type="match status" value="1"/>
</dbReference>
<dbReference type="PROSITE" id="PS51194">
    <property type="entry name" value="HELICASE_CTER"/>
    <property type="match status" value="1"/>
</dbReference>
<evidence type="ECO:0000256" key="2">
    <source>
        <dbReference type="ARBA" id="ARBA00017846"/>
    </source>
</evidence>
<evidence type="ECO:0000313" key="21">
    <source>
        <dbReference type="Proteomes" id="UP000198940"/>
    </source>
</evidence>
<gene>
    <name evidence="18" type="ORF">SAMN04487891_108206</name>
    <name evidence="19" type="ORF">SAMN05216293_3162</name>
</gene>
<evidence type="ECO:0000313" key="18">
    <source>
        <dbReference type="EMBL" id="SFC30470.1"/>
    </source>
</evidence>
<comment type="caution">
    <text evidence="19">The sequence shown here is derived from an EMBL/GenBank/DDBJ whole genome shotgun (WGS) entry which is preliminary data.</text>
</comment>
<comment type="function">
    <text evidence="15">Plays a critical role in recombination and DNA repair. Helps process Holliday junction intermediates to mature products by catalyzing branch migration. Has replication fork regression activity, unwinds stalled or blocked replication forks to make a HJ that can be resolved. Has a DNA unwinding activity characteristic of a DNA helicase with 3'-5' polarity.</text>
</comment>
<dbReference type="CDD" id="cd17992">
    <property type="entry name" value="DEXHc_RecG"/>
    <property type="match status" value="1"/>
</dbReference>
<sequence length="701" mass="79789">MNPNFLQTPIAYLKGVGPNRADVLKAELGIETYRDLLHLFPNRYLDRTSYYKINQLQPSGADVQVIGKIIHLKMVEQKRGKRLVATFVDETGQMELVWFRGHKWIKENLKINEPYVVFGRVSQYGSTFSMPHPEMELLHHHQQGLKIAMQPIYPSTEKLSAKGITNRVVSKMVQQLFLESRGLFPESLSPTILDELRLISKTEALLNIHFPKNQELLARAQFRLKFEELFFVQMQLISKKMLRKQKIKGLPFENVGENFTTFFQNHLPFELTEAQKRVIKEIRNDMGSNAQMNRLLQGDVGSGKTIVALMCMLLAIDNGFQACLMAPTEILATQHYNGLKELLGQMDIKIALLTGSTKKSERTLLHNQLENGNLNILVGTHAVLEDKVQFHNLGLAIVDEQHRFGVAQRSKLWHKNDIPPHVLVMTATPIPRTLAMSLYGDLDVSVIDELPPGRKPVTTVHRFDNNRLKVFGFLKEEIKKGRQVYIVYPLIQESEAMDYKDLMDGYESIARDFPQPEYQISIVHGQMKPADKDYEMERFVKGETQIMVATTVIEVGVNVPNASVMIIESAERFGLSQLHQLRGRVGRGAEQSFCILMTGHKLSEDAKTRLQTMTSTNDGFEIAEVDLKLRGPGDLMGTQQSGLLSLKIADIVKDNQILQTARHHALQLLKNDPKLEKEENAPVLRAFTRMMAQKTIWNYIS</sequence>
<dbReference type="GO" id="GO:0006281">
    <property type="term" value="P:DNA repair"/>
    <property type="evidence" value="ECO:0007669"/>
    <property type="project" value="UniProtKB-UniRule"/>
</dbReference>